<dbReference type="RefSeq" id="WP_378311771.1">
    <property type="nucleotide sequence ID" value="NZ_JBHUKS010000032.1"/>
</dbReference>
<proteinExistence type="predicted"/>
<reference evidence="2" key="1">
    <citation type="journal article" date="2019" name="Int. J. Syst. Evol. Microbiol.">
        <title>The Global Catalogue of Microorganisms (GCM) 10K type strain sequencing project: providing services to taxonomists for standard genome sequencing and annotation.</title>
        <authorList>
            <consortium name="The Broad Institute Genomics Platform"/>
            <consortium name="The Broad Institute Genome Sequencing Center for Infectious Disease"/>
            <person name="Wu L."/>
            <person name="Ma J."/>
        </authorList>
    </citation>
    <scope>NUCLEOTIDE SEQUENCE [LARGE SCALE GENOMIC DNA]</scope>
    <source>
        <strain evidence="2">CGMCC 4.7641</strain>
    </source>
</reference>
<dbReference type="Proteomes" id="UP001597483">
    <property type="component" value="Unassembled WGS sequence"/>
</dbReference>
<name>A0ABW5HKA8_9PSEU</name>
<evidence type="ECO:0000313" key="2">
    <source>
        <dbReference type="Proteomes" id="UP001597483"/>
    </source>
</evidence>
<sequence>MGGPARFAYADRGWDHWADGAGGPMADAEYESEMDQGRTALAARDFRAAYRHFGRAHNLGHDVLAEHLAAHRGLLATAWKQRRLDRAVAQLFLMGGAALFDRDQRKPVR</sequence>
<organism evidence="1 2">
    <name type="scientific">Amycolatopsis silviterrae</name>
    <dbReference type="NCBI Taxonomy" id="1656914"/>
    <lineage>
        <taxon>Bacteria</taxon>
        <taxon>Bacillati</taxon>
        <taxon>Actinomycetota</taxon>
        <taxon>Actinomycetes</taxon>
        <taxon>Pseudonocardiales</taxon>
        <taxon>Pseudonocardiaceae</taxon>
        <taxon>Amycolatopsis</taxon>
    </lineage>
</organism>
<comment type="caution">
    <text evidence="1">The sequence shown here is derived from an EMBL/GenBank/DDBJ whole genome shotgun (WGS) entry which is preliminary data.</text>
</comment>
<dbReference type="EMBL" id="JBHUKS010000032">
    <property type="protein sequence ID" value="MFD2473356.1"/>
    <property type="molecule type" value="Genomic_DNA"/>
</dbReference>
<dbReference type="InterPro" id="IPR022172">
    <property type="entry name" value="DUF3703"/>
</dbReference>
<protein>
    <submittedName>
        <fullName evidence="1">DUF3703 domain-containing protein</fullName>
    </submittedName>
</protein>
<accession>A0ABW5HKA8</accession>
<evidence type="ECO:0000313" key="1">
    <source>
        <dbReference type="EMBL" id="MFD2473356.1"/>
    </source>
</evidence>
<dbReference type="Pfam" id="PF12487">
    <property type="entry name" value="DUF3703"/>
    <property type="match status" value="1"/>
</dbReference>
<keyword evidence="2" id="KW-1185">Reference proteome</keyword>
<gene>
    <name evidence="1" type="ORF">ACFSVL_38565</name>
</gene>